<dbReference type="SMART" id="SM00345">
    <property type="entry name" value="HTH_GNTR"/>
    <property type="match status" value="1"/>
</dbReference>
<feature type="domain" description="HTH gntR-type" evidence="6">
    <location>
        <begin position="19"/>
        <end position="87"/>
    </location>
</feature>
<dbReference type="OrthoDB" id="9804020at2"/>
<dbReference type="InterPro" id="IPR015424">
    <property type="entry name" value="PyrdxlP-dep_Trfase"/>
</dbReference>
<evidence type="ECO:0000313" key="8">
    <source>
        <dbReference type="Proteomes" id="UP000219621"/>
    </source>
</evidence>
<dbReference type="InterPro" id="IPR000524">
    <property type="entry name" value="Tscrpt_reg_HTH_GntR"/>
</dbReference>
<dbReference type="SUPFAM" id="SSF46785">
    <property type="entry name" value="Winged helix' DNA-binding domain"/>
    <property type="match status" value="1"/>
</dbReference>
<keyword evidence="8" id="KW-1185">Reference proteome</keyword>
<keyword evidence="3" id="KW-0805">Transcription regulation</keyword>
<dbReference type="CDD" id="cd00609">
    <property type="entry name" value="AAT_like"/>
    <property type="match status" value="1"/>
</dbReference>
<proteinExistence type="inferred from homology"/>
<dbReference type="Gene3D" id="3.40.640.10">
    <property type="entry name" value="Type I PLP-dependent aspartate aminotransferase-like (Major domain)"/>
    <property type="match status" value="1"/>
</dbReference>
<dbReference type="AlphaFoldDB" id="A0A286H1C1"/>
<keyword evidence="2" id="KW-0663">Pyridoxal phosphate</keyword>
<dbReference type="InterPro" id="IPR051446">
    <property type="entry name" value="HTH_trans_reg/aminotransferase"/>
</dbReference>
<evidence type="ECO:0000256" key="4">
    <source>
        <dbReference type="ARBA" id="ARBA00023125"/>
    </source>
</evidence>
<dbReference type="InterPro" id="IPR036388">
    <property type="entry name" value="WH-like_DNA-bd_sf"/>
</dbReference>
<evidence type="ECO:0000259" key="6">
    <source>
        <dbReference type="PROSITE" id="PS50949"/>
    </source>
</evidence>
<dbReference type="RefSeq" id="WP_101614055.1">
    <property type="nucleotide sequence ID" value="NZ_OCNJ01000017.1"/>
</dbReference>
<dbReference type="GO" id="GO:0003700">
    <property type="term" value="F:DNA-binding transcription factor activity"/>
    <property type="evidence" value="ECO:0007669"/>
    <property type="project" value="InterPro"/>
</dbReference>
<evidence type="ECO:0000256" key="2">
    <source>
        <dbReference type="ARBA" id="ARBA00022898"/>
    </source>
</evidence>
<name>A0A286H1C1_9PROT</name>
<dbReference type="InterPro" id="IPR015422">
    <property type="entry name" value="PyrdxlP-dep_Trfase_small"/>
</dbReference>
<protein>
    <submittedName>
        <fullName evidence="7">Transcriptional regulator, GntR family</fullName>
    </submittedName>
</protein>
<dbReference type="Proteomes" id="UP000219621">
    <property type="component" value="Unassembled WGS sequence"/>
</dbReference>
<evidence type="ECO:0000256" key="3">
    <source>
        <dbReference type="ARBA" id="ARBA00023015"/>
    </source>
</evidence>
<dbReference type="GO" id="GO:0003677">
    <property type="term" value="F:DNA binding"/>
    <property type="evidence" value="ECO:0007669"/>
    <property type="project" value="UniProtKB-KW"/>
</dbReference>
<evidence type="ECO:0000256" key="1">
    <source>
        <dbReference type="ARBA" id="ARBA00005384"/>
    </source>
</evidence>
<accession>A0A286H1C1</accession>
<keyword evidence="5" id="KW-0804">Transcription</keyword>
<dbReference type="PANTHER" id="PTHR46577">
    <property type="entry name" value="HTH-TYPE TRANSCRIPTIONAL REGULATORY PROTEIN GABR"/>
    <property type="match status" value="1"/>
</dbReference>
<dbReference type="Gene3D" id="1.10.10.10">
    <property type="entry name" value="Winged helix-like DNA-binding domain superfamily/Winged helix DNA-binding domain"/>
    <property type="match status" value="1"/>
</dbReference>
<evidence type="ECO:0000256" key="5">
    <source>
        <dbReference type="ARBA" id="ARBA00023163"/>
    </source>
</evidence>
<dbReference type="InterPro" id="IPR004839">
    <property type="entry name" value="Aminotransferase_I/II_large"/>
</dbReference>
<dbReference type="Pfam" id="PF00392">
    <property type="entry name" value="GntR"/>
    <property type="match status" value="1"/>
</dbReference>
<reference evidence="7 8" key="1">
    <citation type="submission" date="2017-09" db="EMBL/GenBank/DDBJ databases">
        <authorList>
            <person name="Ehlers B."/>
            <person name="Leendertz F.H."/>
        </authorList>
    </citation>
    <scope>NUCLEOTIDE SEQUENCE [LARGE SCALE GENOMIC DNA]</scope>
    <source>
        <strain evidence="7 8">USBA 140</strain>
    </source>
</reference>
<dbReference type="EMBL" id="OCNJ01000017">
    <property type="protein sequence ID" value="SOE01256.1"/>
    <property type="molecule type" value="Genomic_DNA"/>
</dbReference>
<dbReference type="GO" id="GO:0030170">
    <property type="term" value="F:pyridoxal phosphate binding"/>
    <property type="evidence" value="ECO:0007669"/>
    <property type="project" value="InterPro"/>
</dbReference>
<evidence type="ECO:0000313" key="7">
    <source>
        <dbReference type="EMBL" id="SOE01256.1"/>
    </source>
</evidence>
<comment type="similarity">
    <text evidence="1">In the C-terminal section; belongs to the class-I pyridoxal-phosphate-dependent aminotransferase family.</text>
</comment>
<dbReference type="PROSITE" id="PS50949">
    <property type="entry name" value="HTH_GNTR"/>
    <property type="match status" value="1"/>
</dbReference>
<dbReference type="SUPFAM" id="SSF53383">
    <property type="entry name" value="PLP-dependent transferases"/>
    <property type="match status" value="1"/>
</dbReference>
<dbReference type="InterPro" id="IPR015421">
    <property type="entry name" value="PyrdxlP-dep_Trfase_major"/>
</dbReference>
<organism evidence="7 8">
    <name type="scientific">Caenispirillum bisanense</name>
    <dbReference type="NCBI Taxonomy" id="414052"/>
    <lineage>
        <taxon>Bacteria</taxon>
        <taxon>Pseudomonadati</taxon>
        <taxon>Pseudomonadota</taxon>
        <taxon>Alphaproteobacteria</taxon>
        <taxon>Rhodospirillales</taxon>
        <taxon>Novispirillaceae</taxon>
        <taxon>Caenispirillum</taxon>
    </lineage>
</organism>
<sequence>MTGAPAPTDWLPDLTGRNRVKYLALVEAIADAVAAGTLKPGDRLPTHRDLAWRLKVNTSTITQAYREAARRHLVSGEVGRGTYVLADSTEATLFALRDAPEAADDLIDLSTNVPAALPGDDLAADLAALVAESGAAALTAYHPAALLRRSAVAGARWLADRGLPLRPAQVIPCAGAQQGLLAALLALAGPGETVLVEDVTFPGMKALARQLRLKLHPLPMDAEGITAEGLDAACRLTAARVAVLVPVLQNPTAATLGPERREAVAAIVRRHGLTVVEDDVYGAFTDTPPLAALLPEHGVVVTGLAKVGAPGLRFGLIAGAPRLLAPIAAEVHATSWPASPLLLDLACRWLEDGTALALRDRQKAEIAERRRLAERLLGRALPLSPHQWLATRGDPEDAAVTARAAGVEVVPSGLFAVGRERPQAVRLSLTAARSRRALSVALERLAPVLA</sequence>
<dbReference type="Gene3D" id="3.90.1150.10">
    <property type="entry name" value="Aspartate Aminotransferase, domain 1"/>
    <property type="match status" value="1"/>
</dbReference>
<dbReference type="CDD" id="cd07377">
    <property type="entry name" value="WHTH_GntR"/>
    <property type="match status" value="1"/>
</dbReference>
<keyword evidence="4" id="KW-0238">DNA-binding</keyword>
<dbReference type="Pfam" id="PF00155">
    <property type="entry name" value="Aminotran_1_2"/>
    <property type="match status" value="1"/>
</dbReference>
<gene>
    <name evidence="7" type="ORF">SAMN05421508_11725</name>
</gene>
<dbReference type="InterPro" id="IPR036390">
    <property type="entry name" value="WH_DNA-bd_sf"/>
</dbReference>
<dbReference type="PANTHER" id="PTHR46577:SF1">
    <property type="entry name" value="HTH-TYPE TRANSCRIPTIONAL REGULATORY PROTEIN GABR"/>
    <property type="match status" value="1"/>
</dbReference>